<accession>A0A162H4V0</accession>
<dbReference type="OrthoDB" id="5288948at2"/>
<organism evidence="1 2">
    <name type="scientific">Bdellovibrio bacteriovorus</name>
    <dbReference type="NCBI Taxonomy" id="959"/>
    <lineage>
        <taxon>Bacteria</taxon>
        <taxon>Pseudomonadati</taxon>
        <taxon>Bdellovibrionota</taxon>
        <taxon>Bdellovibrionia</taxon>
        <taxon>Bdellovibrionales</taxon>
        <taxon>Pseudobdellovibrionaceae</taxon>
        <taxon>Bdellovibrio</taxon>
    </lineage>
</organism>
<protein>
    <submittedName>
        <fullName evidence="1">Uncharacterized protein</fullName>
    </submittedName>
</protein>
<reference evidence="1 2" key="1">
    <citation type="submission" date="2016-03" db="EMBL/GenBank/DDBJ databases">
        <authorList>
            <person name="Ploux O."/>
        </authorList>
    </citation>
    <scope>NUCLEOTIDE SEQUENCE [LARGE SCALE GENOMIC DNA]</scope>
    <source>
        <strain evidence="1 2">EC13</strain>
    </source>
</reference>
<dbReference type="Proteomes" id="UP000075799">
    <property type="component" value="Unassembled WGS sequence"/>
</dbReference>
<comment type="caution">
    <text evidence="1">The sequence shown here is derived from an EMBL/GenBank/DDBJ whole genome shotgun (WGS) entry which is preliminary data.</text>
</comment>
<evidence type="ECO:0000313" key="1">
    <source>
        <dbReference type="EMBL" id="KYG69682.1"/>
    </source>
</evidence>
<evidence type="ECO:0000313" key="2">
    <source>
        <dbReference type="Proteomes" id="UP000075799"/>
    </source>
</evidence>
<sequence>MSAQALTSTNVLPEGINSPSFRFGKIDGIDEKYIEDGTLMKLGDYKSVVFDAPTLAKFNSDAKRLIDALNSFGAHSLGSDFNLGVLRVHTKPTVQYFAPVFARGLTKKWTLGLGLPVVTYKNTVSISQQFSNIEYYREQFSGLSAELDSALNTNLAVATQQTLKQKGYQPLANQDETFLGDVQLASVYKFYEDGKQAIVYQAQVNLPTGPAYDPDNLAALNIFGRTNINNTIAYSRKMGKSFSLVPYLSYIYNVPDKITARVPLDEDDTLPDLASKEEVNRALGDTTTLGSNLFYEMSDSWTFGGGYEYSTKFEDQFSGTKNSRYDLLALNTEMRAQRVKAEVSYSSVKSYFKKTAVIPMIVSLEVSDVIAGVNVERQLVQELNLMMFF</sequence>
<proteinExistence type="predicted"/>
<name>A0A162H4V0_BDEBC</name>
<gene>
    <name evidence="1" type="ORF">AZI87_04505</name>
</gene>
<dbReference type="EMBL" id="LUKD01000001">
    <property type="protein sequence ID" value="KYG69682.1"/>
    <property type="molecule type" value="Genomic_DNA"/>
</dbReference>
<dbReference type="AlphaFoldDB" id="A0A162H4V0"/>